<name>W2VXS9_PHYNI</name>
<gene>
    <name evidence="1" type="ORF">F441_20400</name>
</gene>
<dbReference type="SUPFAM" id="SSF140860">
    <property type="entry name" value="Pseudo ankyrin repeat-like"/>
    <property type="match status" value="1"/>
</dbReference>
<dbReference type="PANTHER" id="PTHR46586">
    <property type="entry name" value="ANKYRIN REPEAT-CONTAINING PROTEIN"/>
    <property type="match status" value="1"/>
</dbReference>
<reference evidence="1 2" key="1">
    <citation type="submission" date="2013-11" db="EMBL/GenBank/DDBJ databases">
        <title>The Genome Sequence of Phytophthora parasitica CJ01A1.</title>
        <authorList>
            <consortium name="The Broad Institute Genomics Platform"/>
            <person name="Russ C."/>
            <person name="Tyler B."/>
            <person name="Panabieres F."/>
            <person name="Shan W."/>
            <person name="Tripathy S."/>
            <person name="Grunwald N."/>
            <person name="Machado M."/>
            <person name="Johnson C.S."/>
            <person name="Walker B."/>
            <person name="Young S.K."/>
            <person name="Zeng Q."/>
            <person name="Gargeya S."/>
            <person name="Fitzgerald M."/>
            <person name="Haas B."/>
            <person name="Abouelleil A."/>
            <person name="Allen A.W."/>
            <person name="Alvarado L."/>
            <person name="Arachchi H.M."/>
            <person name="Berlin A.M."/>
            <person name="Chapman S.B."/>
            <person name="Gainer-Dewar J."/>
            <person name="Goldberg J."/>
            <person name="Griggs A."/>
            <person name="Gujja S."/>
            <person name="Hansen M."/>
            <person name="Howarth C."/>
            <person name="Imamovic A."/>
            <person name="Ireland A."/>
            <person name="Larimer J."/>
            <person name="McCowan C."/>
            <person name="Murphy C."/>
            <person name="Pearson M."/>
            <person name="Poon T.W."/>
            <person name="Priest M."/>
            <person name="Roberts A."/>
            <person name="Saif S."/>
            <person name="Shea T."/>
            <person name="Sisk P."/>
            <person name="Sykes S."/>
            <person name="Wortman J."/>
            <person name="Nusbaum C."/>
            <person name="Birren B."/>
        </authorList>
    </citation>
    <scope>NUCLEOTIDE SEQUENCE [LARGE SCALE GENOMIC DNA]</scope>
    <source>
        <strain evidence="1 2">CJ01A1</strain>
    </source>
</reference>
<dbReference type="Pfam" id="PF13637">
    <property type="entry name" value="Ank_4"/>
    <property type="match status" value="1"/>
</dbReference>
<sequence>MDGAAALGKLDLLKRLHSNIPEGCSNAAFINVAANRHLNVLEWLYEFYPQRANPGEEIIRAAECGYTDIVRFLNRKQGGRR</sequence>
<dbReference type="Proteomes" id="UP000018958">
    <property type="component" value="Unassembled WGS sequence"/>
</dbReference>
<dbReference type="InterPro" id="IPR036770">
    <property type="entry name" value="Ankyrin_rpt-contain_sf"/>
</dbReference>
<dbReference type="EMBL" id="ANIX01004043">
    <property type="protein sequence ID" value="ETP02553.1"/>
    <property type="molecule type" value="Genomic_DNA"/>
</dbReference>
<evidence type="ECO:0000313" key="2">
    <source>
        <dbReference type="Proteomes" id="UP000018958"/>
    </source>
</evidence>
<dbReference type="PANTHER" id="PTHR46586:SF3">
    <property type="entry name" value="ANKYRIN REPEAT-CONTAINING PROTEIN"/>
    <property type="match status" value="1"/>
</dbReference>
<evidence type="ECO:0000313" key="1">
    <source>
        <dbReference type="EMBL" id="ETP02553.1"/>
    </source>
</evidence>
<protein>
    <submittedName>
        <fullName evidence="1">Uncharacterized protein</fullName>
    </submittedName>
</protein>
<proteinExistence type="predicted"/>
<dbReference type="InterPro" id="IPR002110">
    <property type="entry name" value="Ankyrin_rpt"/>
</dbReference>
<accession>W2VXS9</accession>
<dbReference type="AlphaFoldDB" id="W2VXS9"/>
<dbReference type="Gene3D" id="1.25.40.20">
    <property type="entry name" value="Ankyrin repeat-containing domain"/>
    <property type="match status" value="1"/>
</dbReference>
<organism evidence="1 2">
    <name type="scientific">Phytophthora nicotianae CJ01A1</name>
    <dbReference type="NCBI Taxonomy" id="1317063"/>
    <lineage>
        <taxon>Eukaryota</taxon>
        <taxon>Sar</taxon>
        <taxon>Stramenopiles</taxon>
        <taxon>Oomycota</taxon>
        <taxon>Peronosporomycetes</taxon>
        <taxon>Peronosporales</taxon>
        <taxon>Peronosporaceae</taxon>
        <taxon>Phytophthora</taxon>
    </lineage>
</organism>
<dbReference type="InterPro" id="IPR052050">
    <property type="entry name" value="SecEffector_AnkRepeat"/>
</dbReference>
<comment type="caution">
    <text evidence="1">The sequence shown here is derived from an EMBL/GenBank/DDBJ whole genome shotgun (WGS) entry which is preliminary data.</text>
</comment>